<keyword evidence="1" id="KW-0812">Transmembrane</keyword>
<feature type="transmembrane region" description="Helical" evidence="1">
    <location>
        <begin position="21"/>
        <end position="41"/>
    </location>
</feature>
<keyword evidence="3" id="KW-1185">Reference proteome</keyword>
<proteinExistence type="predicted"/>
<dbReference type="GeneID" id="303303574"/>
<feature type="transmembrane region" description="Helical" evidence="1">
    <location>
        <begin position="47"/>
        <end position="65"/>
    </location>
</feature>
<dbReference type="EMBL" id="BMKX01000002">
    <property type="protein sequence ID" value="GGJ54875.1"/>
    <property type="molecule type" value="Genomic_DNA"/>
</dbReference>
<gene>
    <name evidence="2" type="ORF">GCM10007173_11910</name>
</gene>
<comment type="caution">
    <text evidence="2">The sequence shown here is derived from an EMBL/GenBank/DDBJ whole genome shotgun (WGS) entry which is preliminary data.</text>
</comment>
<dbReference type="RefSeq" id="WP_188684401.1">
    <property type="nucleotide sequence ID" value="NZ_BMKX01000002.1"/>
</dbReference>
<accession>A0ABQ2DGK5</accession>
<evidence type="ECO:0000313" key="2">
    <source>
        <dbReference type="EMBL" id="GGJ54875.1"/>
    </source>
</evidence>
<evidence type="ECO:0000313" key="3">
    <source>
        <dbReference type="Proteomes" id="UP000606115"/>
    </source>
</evidence>
<dbReference type="Proteomes" id="UP000606115">
    <property type="component" value="Unassembled WGS sequence"/>
</dbReference>
<protein>
    <recommendedName>
        <fullName evidence="4">DUF3093 domain-containing protein</fullName>
    </recommendedName>
</protein>
<reference evidence="3" key="1">
    <citation type="journal article" date="2019" name="Int. J. Syst. Evol. Microbiol.">
        <title>The Global Catalogue of Microorganisms (GCM) 10K type strain sequencing project: providing services to taxonomists for standard genome sequencing and annotation.</title>
        <authorList>
            <consortium name="The Broad Institute Genomics Platform"/>
            <consortium name="The Broad Institute Genome Sequencing Center for Infectious Disease"/>
            <person name="Wu L."/>
            <person name="Ma J."/>
        </authorList>
    </citation>
    <scope>NUCLEOTIDE SEQUENCE [LARGE SCALE GENOMIC DNA]</scope>
    <source>
        <strain evidence="3">CGMCC 1.3685</strain>
    </source>
</reference>
<keyword evidence="1" id="KW-1133">Transmembrane helix</keyword>
<name>A0ABQ2DGK5_9MICC</name>
<organism evidence="2 3">
    <name type="scientific">Glutamicibacter ardleyensis</name>
    <dbReference type="NCBI Taxonomy" id="225894"/>
    <lineage>
        <taxon>Bacteria</taxon>
        <taxon>Bacillati</taxon>
        <taxon>Actinomycetota</taxon>
        <taxon>Actinomycetes</taxon>
        <taxon>Micrococcales</taxon>
        <taxon>Micrococcaceae</taxon>
        <taxon>Glutamicibacter</taxon>
    </lineage>
</organism>
<keyword evidence="1" id="KW-0472">Membrane</keyword>
<evidence type="ECO:0000256" key="1">
    <source>
        <dbReference type="SAM" id="Phobius"/>
    </source>
</evidence>
<sequence length="160" mass="17737">MTPQTVNENLRFAERLPNWQRWVGSLISAVLVVVFVVEAVIESLWWFHLIAAALIFAAVWCWLLARITVTVDERAVTLTGPAWKRVVPRQDVHTISVAPDNGMNLGLVNWPVTTHERGSLTRLNMGGSASVTFSDSNGHRYQFVLANSQDAELVAEAIAS</sequence>
<evidence type="ECO:0008006" key="4">
    <source>
        <dbReference type="Google" id="ProtNLM"/>
    </source>
</evidence>